<sequence length="313" mass="33935">MDRLPPLRLLTTFEAVSRHGSMQLAAARLNVTQPAVSQALKSLEEHVGAPLVDRATRPAQLTEAGELLARAVRDGLGQIAAALEDIRALSGQEGNQVTVSCTLGMATYWLMPSLPEFYARHPEITVNVQAPATDLPHLAPGIDIAVRYGTGGWREGRTLKLFDERVCPVAAPALLERLEAEGIGLDSAPLIHVRSPHNQHWAGWEDYLRTRGIARGRLSGQTFNNYVQAAQAVLDGRGVMLGWRSIASGAVREGALRMWPGGEVDLGTSYFVTAATPMSQSAQVFLGWIQSAGTAAEENFQNQRLSDPRDQSR</sequence>
<comment type="similarity">
    <text evidence="1">Belongs to the LysR transcriptional regulatory family.</text>
</comment>
<accession>A0ABR9X1A1</accession>
<dbReference type="EMBL" id="JADFFK010000006">
    <property type="protein sequence ID" value="MBE9637211.1"/>
    <property type="molecule type" value="Genomic_DNA"/>
</dbReference>
<evidence type="ECO:0000256" key="4">
    <source>
        <dbReference type="ARBA" id="ARBA00023163"/>
    </source>
</evidence>
<evidence type="ECO:0000256" key="3">
    <source>
        <dbReference type="ARBA" id="ARBA00023125"/>
    </source>
</evidence>
<dbReference type="Proteomes" id="UP000607796">
    <property type="component" value="Unassembled WGS sequence"/>
</dbReference>
<comment type="caution">
    <text evidence="6">The sequence shown here is derived from an EMBL/GenBank/DDBJ whole genome shotgun (WGS) entry which is preliminary data.</text>
</comment>
<proteinExistence type="inferred from homology"/>
<evidence type="ECO:0000313" key="6">
    <source>
        <dbReference type="EMBL" id="MBE9637211.1"/>
    </source>
</evidence>
<evidence type="ECO:0000256" key="1">
    <source>
        <dbReference type="ARBA" id="ARBA00009437"/>
    </source>
</evidence>
<dbReference type="Gene3D" id="3.40.190.10">
    <property type="entry name" value="Periplasmic binding protein-like II"/>
    <property type="match status" value="2"/>
</dbReference>
<gene>
    <name evidence="6" type="ORF">IQ782_10205</name>
</gene>
<dbReference type="Pfam" id="PF00126">
    <property type="entry name" value="HTH_1"/>
    <property type="match status" value="1"/>
</dbReference>
<evidence type="ECO:0000259" key="5">
    <source>
        <dbReference type="PROSITE" id="PS50931"/>
    </source>
</evidence>
<keyword evidence="3" id="KW-0238">DNA-binding</keyword>
<dbReference type="InterPro" id="IPR000847">
    <property type="entry name" value="LysR_HTH_N"/>
</dbReference>
<dbReference type="InterPro" id="IPR005119">
    <property type="entry name" value="LysR_subst-bd"/>
</dbReference>
<evidence type="ECO:0000313" key="7">
    <source>
        <dbReference type="Proteomes" id="UP000607796"/>
    </source>
</evidence>
<dbReference type="PRINTS" id="PR00039">
    <property type="entry name" value="HTHLYSR"/>
</dbReference>
<keyword evidence="2" id="KW-0805">Transcription regulation</keyword>
<dbReference type="InterPro" id="IPR036390">
    <property type="entry name" value="WH_DNA-bd_sf"/>
</dbReference>
<dbReference type="InterPro" id="IPR058163">
    <property type="entry name" value="LysR-type_TF_proteobact-type"/>
</dbReference>
<dbReference type="PANTHER" id="PTHR30537:SF26">
    <property type="entry name" value="GLYCINE CLEAVAGE SYSTEM TRANSCRIPTIONAL ACTIVATOR"/>
    <property type="match status" value="1"/>
</dbReference>
<dbReference type="PROSITE" id="PS50931">
    <property type="entry name" value="HTH_LYSR"/>
    <property type="match status" value="1"/>
</dbReference>
<evidence type="ECO:0000256" key="2">
    <source>
        <dbReference type="ARBA" id="ARBA00023015"/>
    </source>
</evidence>
<dbReference type="PANTHER" id="PTHR30537">
    <property type="entry name" value="HTH-TYPE TRANSCRIPTIONAL REGULATOR"/>
    <property type="match status" value="1"/>
</dbReference>
<keyword evidence="4" id="KW-0804">Transcription</keyword>
<keyword evidence="7" id="KW-1185">Reference proteome</keyword>
<dbReference type="Pfam" id="PF03466">
    <property type="entry name" value="LysR_substrate"/>
    <property type="match status" value="1"/>
</dbReference>
<dbReference type="RefSeq" id="WP_194134523.1">
    <property type="nucleotide sequence ID" value="NZ_JADFFK010000006.1"/>
</dbReference>
<dbReference type="InterPro" id="IPR036388">
    <property type="entry name" value="WH-like_DNA-bd_sf"/>
</dbReference>
<organism evidence="6 7">
    <name type="scientific">Salipiger mangrovisoli</name>
    <dbReference type="NCBI Taxonomy" id="2865933"/>
    <lineage>
        <taxon>Bacteria</taxon>
        <taxon>Pseudomonadati</taxon>
        <taxon>Pseudomonadota</taxon>
        <taxon>Alphaproteobacteria</taxon>
        <taxon>Rhodobacterales</taxon>
        <taxon>Roseobacteraceae</taxon>
        <taxon>Salipiger</taxon>
    </lineage>
</organism>
<dbReference type="Gene3D" id="1.10.10.10">
    <property type="entry name" value="Winged helix-like DNA-binding domain superfamily/Winged helix DNA-binding domain"/>
    <property type="match status" value="1"/>
</dbReference>
<feature type="domain" description="HTH lysR-type" evidence="5">
    <location>
        <begin position="5"/>
        <end position="62"/>
    </location>
</feature>
<dbReference type="SUPFAM" id="SSF53850">
    <property type="entry name" value="Periplasmic binding protein-like II"/>
    <property type="match status" value="1"/>
</dbReference>
<protein>
    <submittedName>
        <fullName evidence="6">LysR family transcriptional regulator</fullName>
    </submittedName>
</protein>
<reference evidence="6 7" key="1">
    <citation type="journal article" date="2021" name="Int. J. Syst. Evol. Microbiol.">
        <title>Salipiger mangrovisoli sp. nov., isolated from mangrove soil and the proposal for the reclassification of Paraphaeobacter pallidus as Salipiger pallidus comb. nov.</title>
        <authorList>
            <person name="Du J."/>
            <person name="Liu Y."/>
            <person name="Pei T."/>
            <person name="Deng M.R."/>
            <person name="Zhu H."/>
        </authorList>
    </citation>
    <scope>NUCLEOTIDE SEQUENCE [LARGE SCALE GENOMIC DNA]</scope>
    <source>
        <strain evidence="6 7">6D45A</strain>
    </source>
</reference>
<name>A0ABR9X1A1_9RHOB</name>
<dbReference type="SUPFAM" id="SSF46785">
    <property type="entry name" value="Winged helix' DNA-binding domain"/>
    <property type="match status" value="1"/>
</dbReference>